<evidence type="ECO:0000313" key="3">
    <source>
        <dbReference type="Proteomes" id="UP001058267"/>
    </source>
</evidence>
<reference evidence="2" key="1">
    <citation type="journal article" date="2022" name="Cell">
        <title>Design, construction, and in vivo augmentation of a complex gut microbiome.</title>
        <authorList>
            <person name="Cheng A.G."/>
            <person name="Ho P.Y."/>
            <person name="Aranda-Diaz A."/>
            <person name="Jain S."/>
            <person name="Yu F.B."/>
            <person name="Meng X."/>
            <person name="Wang M."/>
            <person name="Iakiviak M."/>
            <person name="Nagashima K."/>
            <person name="Zhao A."/>
            <person name="Murugkar P."/>
            <person name="Patil A."/>
            <person name="Atabakhsh K."/>
            <person name="Weakley A."/>
            <person name="Yan J."/>
            <person name="Brumbaugh A.R."/>
            <person name="Higginbottom S."/>
            <person name="Dimas A."/>
            <person name="Shiver A.L."/>
            <person name="Deutschbauer A."/>
            <person name="Neff N."/>
            <person name="Sonnenburg J.L."/>
            <person name="Huang K.C."/>
            <person name="Fischbach M.A."/>
        </authorList>
    </citation>
    <scope>NUCLEOTIDE SEQUENCE</scope>
    <source>
        <strain evidence="2">JC50</strain>
    </source>
</reference>
<name>A0ABY5V624_9BACT</name>
<evidence type="ECO:0000313" key="2">
    <source>
        <dbReference type="EMBL" id="UWN65081.1"/>
    </source>
</evidence>
<feature type="region of interest" description="Disordered" evidence="1">
    <location>
        <begin position="57"/>
        <end position="84"/>
    </location>
</feature>
<organism evidence="2 3">
    <name type="scientific">Alistipes senegalensis JC50</name>
    <dbReference type="NCBI Taxonomy" id="1033732"/>
    <lineage>
        <taxon>Bacteria</taxon>
        <taxon>Pseudomonadati</taxon>
        <taxon>Bacteroidota</taxon>
        <taxon>Bacteroidia</taxon>
        <taxon>Bacteroidales</taxon>
        <taxon>Rikenellaceae</taxon>
        <taxon>Alistipes</taxon>
    </lineage>
</organism>
<sequence>MNNRQYRKNDWKYRYMQAVWHGEMQLITDLDRVFEQGEDKNIDVVKREVRQYEKEIKKRGAAVVNQERTKAEKEKTQKTKAKKK</sequence>
<dbReference type="RefSeq" id="WP_231839858.1">
    <property type="nucleotide sequence ID" value="NZ_CP102252.1"/>
</dbReference>
<evidence type="ECO:0000256" key="1">
    <source>
        <dbReference type="SAM" id="MobiDB-lite"/>
    </source>
</evidence>
<protein>
    <submittedName>
        <fullName evidence="2">Uncharacterized protein</fullName>
    </submittedName>
</protein>
<dbReference type="Proteomes" id="UP001058267">
    <property type="component" value="Chromosome"/>
</dbReference>
<gene>
    <name evidence="2" type="ORF">NQ519_15285</name>
</gene>
<dbReference type="EMBL" id="CP102252">
    <property type="protein sequence ID" value="UWN65081.1"/>
    <property type="molecule type" value="Genomic_DNA"/>
</dbReference>
<accession>A0ABY5V624</accession>
<keyword evidence="3" id="KW-1185">Reference proteome</keyword>
<proteinExistence type="predicted"/>
<feature type="compositionally biased region" description="Basic and acidic residues" evidence="1">
    <location>
        <begin position="67"/>
        <end position="77"/>
    </location>
</feature>